<organism evidence="2 3">
    <name type="scientific">Acinetobacter pecorum</name>
    <dbReference type="NCBI Taxonomy" id="2762215"/>
    <lineage>
        <taxon>Bacteria</taxon>
        <taxon>Pseudomonadati</taxon>
        <taxon>Pseudomonadota</taxon>
        <taxon>Gammaproteobacteria</taxon>
        <taxon>Moraxellales</taxon>
        <taxon>Moraxellaceae</taxon>
        <taxon>Acinetobacter</taxon>
    </lineage>
</organism>
<keyword evidence="1" id="KW-1133">Transmembrane helix</keyword>
<comment type="caution">
    <text evidence="2">The sequence shown here is derived from an EMBL/GenBank/DDBJ whole genome shotgun (WGS) entry which is preliminary data.</text>
</comment>
<feature type="transmembrane region" description="Helical" evidence="1">
    <location>
        <begin position="56"/>
        <end position="82"/>
    </location>
</feature>
<dbReference type="Proteomes" id="UP000621930">
    <property type="component" value="Unassembled WGS sequence"/>
</dbReference>
<keyword evidence="3" id="KW-1185">Reference proteome</keyword>
<protein>
    <submittedName>
        <fullName evidence="2">Uncharacterized protein</fullName>
    </submittedName>
</protein>
<evidence type="ECO:0000313" key="3">
    <source>
        <dbReference type="Proteomes" id="UP000621930"/>
    </source>
</evidence>
<sequence>MKIYKVISCVIALFSFLFFSYFFSGSGEGFRLSTINPVEALEGLAFTFGFGFGVPIWLSYIISILILIGIPLLIYFLVLGLLKKIIKL</sequence>
<dbReference type="EMBL" id="JACSPT010000005">
    <property type="protein sequence ID" value="MBD8008741.1"/>
    <property type="molecule type" value="Genomic_DNA"/>
</dbReference>
<evidence type="ECO:0000256" key="1">
    <source>
        <dbReference type="SAM" id="Phobius"/>
    </source>
</evidence>
<keyword evidence="1" id="KW-0472">Membrane</keyword>
<reference evidence="2 3" key="1">
    <citation type="submission" date="2020-08" db="EMBL/GenBank/DDBJ databases">
        <title>A Genomic Blueprint of the Chicken Gut Microbiome.</title>
        <authorList>
            <person name="Gilroy R."/>
            <person name="Ravi A."/>
            <person name="Getino M."/>
            <person name="Pursley I."/>
            <person name="Horton D.L."/>
            <person name="Alikhan N.-F."/>
            <person name="Baker D."/>
            <person name="Gharbi K."/>
            <person name="Hall N."/>
            <person name="Watson M."/>
            <person name="Adriaenssens E.M."/>
            <person name="Foster-Nyarko E."/>
            <person name="Jarju S."/>
            <person name="Secka A."/>
            <person name="Antonio M."/>
            <person name="Oren A."/>
            <person name="Chaudhuri R."/>
            <person name="La Ragione R.M."/>
            <person name="Hildebrand F."/>
            <person name="Pallen M.J."/>
        </authorList>
    </citation>
    <scope>NUCLEOTIDE SEQUENCE [LARGE SCALE GENOMIC DNA]</scope>
    <source>
        <strain evidence="2 3">Sa1BUA6</strain>
    </source>
</reference>
<dbReference type="RefSeq" id="WP_064095945.1">
    <property type="nucleotide sequence ID" value="NZ_JACSPT010000005.1"/>
</dbReference>
<accession>A0ABR8VW46</accession>
<proteinExistence type="predicted"/>
<evidence type="ECO:0000313" key="2">
    <source>
        <dbReference type="EMBL" id="MBD8008741.1"/>
    </source>
</evidence>
<name>A0ABR8VW46_9GAMM</name>
<gene>
    <name evidence="2" type="ORF">H9629_05215</name>
</gene>
<keyword evidence="1" id="KW-0812">Transmembrane</keyword>